<dbReference type="PRINTS" id="PR00420">
    <property type="entry name" value="RNGMNOXGNASE"/>
</dbReference>
<evidence type="ECO:0000256" key="5">
    <source>
        <dbReference type="ARBA" id="ARBA00022827"/>
    </source>
</evidence>
<dbReference type="HOGENOM" id="CLU_009665_8_3_6"/>
<name>A0A0A8UR05_LEGHA</name>
<dbReference type="GO" id="GO:0004497">
    <property type="term" value="F:monooxygenase activity"/>
    <property type="evidence" value="ECO:0007669"/>
    <property type="project" value="UniProtKB-KW"/>
</dbReference>
<dbReference type="Pfam" id="PF01494">
    <property type="entry name" value="FAD_binding_3"/>
    <property type="match status" value="1"/>
</dbReference>
<dbReference type="SUPFAM" id="SSF51905">
    <property type="entry name" value="FAD/NAD(P)-binding domain"/>
    <property type="match status" value="1"/>
</dbReference>
<dbReference type="PANTHER" id="PTHR43876">
    <property type="entry name" value="UBIQUINONE BIOSYNTHESIS MONOOXYGENASE COQ6, MITOCHONDRIAL"/>
    <property type="match status" value="1"/>
</dbReference>
<evidence type="ECO:0000256" key="4">
    <source>
        <dbReference type="ARBA" id="ARBA00022630"/>
    </source>
</evidence>
<evidence type="ECO:0000256" key="6">
    <source>
        <dbReference type="ARBA" id="ARBA00023002"/>
    </source>
</evidence>
<keyword evidence="4" id="KW-0285">Flavoprotein</keyword>
<dbReference type="OrthoDB" id="9769565at2"/>
<evidence type="ECO:0000256" key="7">
    <source>
        <dbReference type="ARBA" id="ARBA00023033"/>
    </source>
</evidence>
<keyword evidence="6" id="KW-0560">Oxidoreductase</keyword>
<evidence type="ECO:0000256" key="2">
    <source>
        <dbReference type="ARBA" id="ARBA00004749"/>
    </source>
</evidence>
<evidence type="ECO:0000256" key="1">
    <source>
        <dbReference type="ARBA" id="ARBA00001974"/>
    </source>
</evidence>
<dbReference type="InterPro" id="IPR002938">
    <property type="entry name" value="FAD-bd"/>
</dbReference>
<dbReference type="UniPathway" id="UPA00232"/>
<reference evidence="10" key="1">
    <citation type="submission" date="2014-09" db="EMBL/GenBank/DDBJ databases">
        <authorList>
            <person name="Gomez-Valero L."/>
        </authorList>
    </citation>
    <scope>NUCLEOTIDE SEQUENCE [LARGE SCALE GENOMIC DNA]</scope>
    <source>
        <strain evidence="10">ATCC35250</strain>
    </source>
</reference>
<keyword evidence="5" id="KW-0274">FAD</keyword>
<comment type="cofactor">
    <cofactor evidence="1">
        <name>FAD</name>
        <dbReference type="ChEBI" id="CHEBI:57692"/>
    </cofactor>
</comment>
<dbReference type="PANTHER" id="PTHR43876:SF7">
    <property type="entry name" value="UBIQUINONE BIOSYNTHESIS MONOOXYGENASE COQ6, MITOCHONDRIAL"/>
    <property type="match status" value="1"/>
</dbReference>
<proteinExistence type="inferred from homology"/>
<dbReference type="KEGG" id="lha:LHA_0063"/>
<dbReference type="STRING" id="449.LHA_0063"/>
<sequence length="390" mass="42964">MNQPFEVLIVGGGVVGLTAALAMAQRGFLVAVIDATPLTLTTTQVDPRVYAINLASQDLLTQLGVWQELDHSRISPYKHMHVWDAANKAAIDFDARLVIAKELGHILEESILKEALLKRIKAQPEVTLFPSCKVTTIQQEQNSIIIANETDSWEGKLLMIADGANSPCRELLKVSLVSWPYHQQAIVALINTEKSHEQTAYQVFNSDGPLAFLPLVDEKLCSIVWSTTPTRAKRLMALSEDDFNQELATAFAYKLGAVSLNGKRHCFPLTMRHVKQYSGKNWLLLGDAAHTIHPLAGLGLNVGLADVSGWLQCLESTNNKLTPRALSAYQRQRKSAVWQIIALMEGLKAMFANPLTPVVALRGFGLQLCNRFSPLKKLFITHAAGKAIEP</sequence>
<dbReference type="InterPro" id="IPR036188">
    <property type="entry name" value="FAD/NAD-bd_sf"/>
</dbReference>
<dbReference type="RefSeq" id="WP_045104764.1">
    <property type="nucleotide sequence ID" value="NZ_LN681225.1"/>
</dbReference>
<dbReference type="AlphaFoldDB" id="A0A0A8UR05"/>
<accession>A0A0A8UR05</accession>
<evidence type="ECO:0000313" key="9">
    <source>
        <dbReference type="EMBL" id="CEK09184.1"/>
    </source>
</evidence>
<organism evidence="9 10">
    <name type="scientific">Legionella hackeliae</name>
    <dbReference type="NCBI Taxonomy" id="449"/>
    <lineage>
        <taxon>Bacteria</taxon>
        <taxon>Pseudomonadati</taxon>
        <taxon>Pseudomonadota</taxon>
        <taxon>Gammaproteobacteria</taxon>
        <taxon>Legionellales</taxon>
        <taxon>Legionellaceae</taxon>
        <taxon>Legionella</taxon>
    </lineage>
</organism>
<dbReference type="GO" id="GO:0006744">
    <property type="term" value="P:ubiquinone biosynthetic process"/>
    <property type="evidence" value="ECO:0007669"/>
    <property type="project" value="UniProtKB-UniPathway"/>
</dbReference>
<comment type="similarity">
    <text evidence="3">Belongs to the UbiH/COQ6 family.</text>
</comment>
<gene>
    <name evidence="9" type="ORF">LHA_0063</name>
</gene>
<evidence type="ECO:0000313" key="10">
    <source>
        <dbReference type="Proteomes" id="UP000032803"/>
    </source>
</evidence>
<comment type="pathway">
    <text evidence="2">Cofactor biosynthesis; ubiquinone biosynthesis.</text>
</comment>
<protein>
    <submittedName>
        <fullName evidence="9">2-polyprenyl-6-methoxyphenol hydroxylase</fullName>
    </submittedName>
</protein>
<dbReference type="GO" id="GO:0016705">
    <property type="term" value="F:oxidoreductase activity, acting on paired donors, with incorporation or reduction of molecular oxygen"/>
    <property type="evidence" value="ECO:0007669"/>
    <property type="project" value="InterPro"/>
</dbReference>
<dbReference type="Gene3D" id="3.50.50.60">
    <property type="entry name" value="FAD/NAD(P)-binding domain"/>
    <property type="match status" value="2"/>
</dbReference>
<keyword evidence="10" id="KW-1185">Reference proteome</keyword>
<dbReference type="InterPro" id="IPR051205">
    <property type="entry name" value="UbiH/COQ6_monooxygenase"/>
</dbReference>
<dbReference type="GO" id="GO:0071949">
    <property type="term" value="F:FAD binding"/>
    <property type="evidence" value="ECO:0007669"/>
    <property type="project" value="InterPro"/>
</dbReference>
<keyword evidence="7" id="KW-0503">Monooxygenase</keyword>
<feature type="domain" description="FAD-binding" evidence="8">
    <location>
        <begin position="6"/>
        <end position="341"/>
    </location>
</feature>
<evidence type="ECO:0000256" key="3">
    <source>
        <dbReference type="ARBA" id="ARBA00005349"/>
    </source>
</evidence>
<dbReference type="InterPro" id="IPR010971">
    <property type="entry name" value="UbiH/COQ6"/>
</dbReference>
<dbReference type="EMBL" id="LN681225">
    <property type="protein sequence ID" value="CEK09184.1"/>
    <property type="molecule type" value="Genomic_DNA"/>
</dbReference>
<evidence type="ECO:0000259" key="8">
    <source>
        <dbReference type="Pfam" id="PF01494"/>
    </source>
</evidence>
<dbReference type="Proteomes" id="UP000032803">
    <property type="component" value="Chromosome I"/>
</dbReference>
<dbReference type="NCBIfam" id="TIGR01988">
    <property type="entry name" value="Ubi-OHases"/>
    <property type="match status" value="1"/>
</dbReference>